<evidence type="ECO:0000313" key="9">
    <source>
        <dbReference type="Proteomes" id="UP001189624"/>
    </source>
</evidence>
<evidence type="ECO:0000259" key="7">
    <source>
        <dbReference type="PROSITE" id="PS50863"/>
    </source>
</evidence>
<dbReference type="Gene3D" id="2.40.330.10">
    <property type="entry name" value="DNA-binding pseudobarrel domain"/>
    <property type="match status" value="2"/>
</dbReference>
<dbReference type="PROSITE" id="PS50863">
    <property type="entry name" value="B3"/>
    <property type="match status" value="2"/>
</dbReference>
<gene>
    <name evidence="8" type="ORF">AYBTSS11_LOCUS29788</name>
</gene>
<comment type="subcellular location">
    <subcellularLocation>
        <location evidence="1">Nucleus</location>
    </subcellularLocation>
</comment>
<dbReference type="Gramene" id="rna-AYBTSS11_LOCUS29788">
    <property type="protein sequence ID" value="CAJ1977621.1"/>
    <property type="gene ID" value="gene-AYBTSS11_LOCUS29788"/>
</dbReference>
<dbReference type="PANTHER" id="PTHR31920">
    <property type="entry name" value="B3 DOMAIN-CONTAINING"/>
    <property type="match status" value="1"/>
</dbReference>
<feature type="domain" description="TF-B3" evidence="7">
    <location>
        <begin position="13"/>
        <end position="106"/>
    </location>
</feature>
<feature type="region of interest" description="Disordered" evidence="6">
    <location>
        <begin position="114"/>
        <end position="149"/>
    </location>
</feature>
<keyword evidence="9" id="KW-1185">Reference proteome</keyword>
<evidence type="ECO:0000256" key="4">
    <source>
        <dbReference type="ARBA" id="ARBA00023163"/>
    </source>
</evidence>
<protein>
    <recommendedName>
        <fullName evidence="7">TF-B3 domain-containing protein</fullName>
    </recommendedName>
</protein>
<dbReference type="Pfam" id="PF02362">
    <property type="entry name" value="B3"/>
    <property type="match status" value="2"/>
</dbReference>
<keyword evidence="3" id="KW-0238">DNA-binding</keyword>
<sequence>MAAHCQGGSDILPIHFFKTILETNLQRLKLPNKFVMRYGGELPNPVFMKPMDGTEWEVYWANHNGEIWFEKGWKDFAEYYSLDQGHFIFFKYEGTSHIEVLIHDQSALEIAYPSASTRDEKDTPDNNSEDECPDQKATQIAGEKGTRKKSLNWPLEPRAQEVASNFMSRNPFFTVFLKPLHVTGYQLHVPYLKDIIDMKEKYVVALQLGKRSWNVKLIPYHDFRAHKFSGGWSLFAKENKLQPGDVCVFELINMEDLVFKVHVFKQQS</sequence>
<keyword evidence="4" id="KW-0804">Transcription</keyword>
<name>A0AA86W301_9FABA</name>
<dbReference type="GO" id="GO:0003677">
    <property type="term" value="F:DNA binding"/>
    <property type="evidence" value="ECO:0007669"/>
    <property type="project" value="UniProtKB-KW"/>
</dbReference>
<dbReference type="PANTHER" id="PTHR31920:SF117">
    <property type="entry name" value="TRANSCRIPTIONAL FACTOR FAMILY PROTEIN, PUTATIVE-RELATED"/>
    <property type="match status" value="1"/>
</dbReference>
<keyword evidence="2" id="KW-0805">Transcription regulation</keyword>
<dbReference type="GO" id="GO:0005634">
    <property type="term" value="C:nucleus"/>
    <property type="evidence" value="ECO:0007669"/>
    <property type="project" value="UniProtKB-SubCell"/>
</dbReference>
<feature type="domain" description="TF-B3" evidence="7">
    <location>
        <begin position="211"/>
        <end position="267"/>
    </location>
</feature>
<evidence type="ECO:0000256" key="1">
    <source>
        <dbReference type="ARBA" id="ARBA00004123"/>
    </source>
</evidence>
<proteinExistence type="predicted"/>
<keyword evidence="5" id="KW-0539">Nucleus</keyword>
<organism evidence="8 9">
    <name type="scientific">Sphenostylis stenocarpa</name>
    <dbReference type="NCBI Taxonomy" id="92480"/>
    <lineage>
        <taxon>Eukaryota</taxon>
        <taxon>Viridiplantae</taxon>
        <taxon>Streptophyta</taxon>
        <taxon>Embryophyta</taxon>
        <taxon>Tracheophyta</taxon>
        <taxon>Spermatophyta</taxon>
        <taxon>Magnoliopsida</taxon>
        <taxon>eudicotyledons</taxon>
        <taxon>Gunneridae</taxon>
        <taxon>Pentapetalae</taxon>
        <taxon>rosids</taxon>
        <taxon>fabids</taxon>
        <taxon>Fabales</taxon>
        <taxon>Fabaceae</taxon>
        <taxon>Papilionoideae</taxon>
        <taxon>50 kb inversion clade</taxon>
        <taxon>NPAAA clade</taxon>
        <taxon>indigoferoid/millettioid clade</taxon>
        <taxon>Phaseoleae</taxon>
        <taxon>Sphenostylis</taxon>
    </lineage>
</organism>
<dbReference type="AlphaFoldDB" id="A0AA86W301"/>
<dbReference type="CDD" id="cd10017">
    <property type="entry name" value="B3_DNA"/>
    <property type="match status" value="2"/>
</dbReference>
<evidence type="ECO:0000256" key="6">
    <source>
        <dbReference type="SAM" id="MobiDB-lite"/>
    </source>
</evidence>
<evidence type="ECO:0000256" key="5">
    <source>
        <dbReference type="ARBA" id="ARBA00023242"/>
    </source>
</evidence>
<dbReference type="InterPro" id="IPR003340">
    <property type="entry name" value="B3_DNA-bd"/>
</dbReference>
<dbReference type="EMBL" id="OY731407">
    <property type="protein sequence ID" value="CAJ1977621.1"/>
    <property type="molecule type" value="Genomic_DNA"/>
</dbReference>
<evidence type="ECO:0000313" key="8">
    <source>
        <dbReference type="EMBL" id="CAJ1977621.1"/>
    </source>
</evidence>
<dbReference type="SMART" id="SM01019">
    <property type="entry name" value="B3"/>
    <property type="match status" value="2"/>
</dbReference>
<evidence type="ECO:0000256" key="2">
    <source>
        <dbReference type="ARBA" id="ARBA00023015"/>
    </source>
</evidence>
<dbReference type="InterPro" id="IPR050655">
    <property type="entry name" value="Plant_B3_domain"/>
</dbReference>
<reference evidence="8" key="1">
    <citation type="submission" date="2023-10" db="EMBL/GenBank/DDBJ databases">
        <authorList>
            <person name="Domelevo Entfellner J.-B."/>
        </authorList>
    </citation>
    <scope>NUCLEOTIDE SEQUENCE</scope>
</reference>
<dbReference type="InterPro" id="IPR015300">
    <property type="entry name" value="DNA-bd_pseudobarrel_sf"/>
</dbReference>
<dbReference type="SUPFAM" id="SSF101936">
    <property type="entry name" value="DNA-binding pseudobarrel domain"/>
    <property type="match status" value="2"/>
</dbReference>
<accession>A0AA86W301</accession>
<dbReference type="Proteomes" id="UP001189624">
    <property type="component" value="Chromosome 10"/>
</dbReference>
<evidence type="ECO:0000256" key="3">
    <source>
        <dbReference type="ARBA" id="ARBA00023125"/>
    </source>
</evidence>